<dbReference type="PANTHER" id="PTHR11054">
    <property type="entry name" value="6-PHOSPHOGLUCONOLACTONASE"/>
    <property type="match status" value="1"/>
</dbReference>
<gene>
    <name evidence="3" type="ORF">POTOM_042663</name>
</gene>
<dbReference type="InterPro" id="IPR006148">
    <property type="entry name" value="Glc/Gal-6P_isomerase"/>
</dbReference>
<comment type="pathway">
    <text evidence="1">Carbohydrate degradation; pentose phosphate pathway.</text>
</comment>
<keyword evidence="4" id="KW-1185">Reference proteome</keyword>
<comment type="caution">
    <text evidence="3">The sequence shown here is derived from an EMBL/GenBank/DDBJ whole genome shotgun (WGS) entry which is preliminary data.</text>
</comment>
<evidence type="ECO:0000256" key="1">
    <source>
        <dbReference type="ARBA" id="ARBA00004959"/>
    </source>
</evidence>
<dbReference type="PANTHER" id="PTHR11054:SF22">
    <property type="entry name" value="6-PHOSPHOGLUCONOLACTONASE 3, CHLOROPLASTIC"/>
    <property type="match status" value="1"/>
</dbReference>
<dbReference type="GO" id="GO:0005975">
    <property type="term" value="P:carbohydrate metabolic process"/>
    <property type="evidence" value="ECO:0007669"/>
    <property type="project" value="InterPro"/>
</dbReference>
<dbReference type="EMBL" id="JAAWWB010000024">
    <property type="protein sequence ID" value="KAG6752641.1"/>
    <property type="molecule type" value="Genomic_DNA"/>
</dbReference>
<organism evidence="3 4">
    <name type="scientific">Populus tomentosa</name>
    <name type="common">Chinese white poplar</name>
    <dbReference type="NCBI Taxonomy" id="118781"/>
    <lineage>
        <taxon>Eukaryota</taxon>
        <taxon>Viridiplantae</taxon>
        <taxon>Streptophyta</taxon>
        <taxon>Embryophyta</taxon>
        <taxon>Tracheophyta</taxon>
        <taxon>Spermatophyta</taxon>
        <taxon>Magnoliopsida</taxon>
        <taxon>eudicotyledons</taxon>
        <taxon>Gunneridae</taxon>
        <taxon>Pentapetalae</taxon>
        <taxon>rosids</taxon>
        <taxon>fabids</taxon>
        <taxon>Malpighiales</taxon>
        <taxon>Salicaceae</taxon>
        <taxon>Saliceae</taxon>
        <taxon>Populus</taxon>
    </lineage>
</organism>
<proteinExistence type="predicted"/>
<name>A0A8X7YKZ3_POPTO</name>
<dbReference type="OrthoDB" id="432544at2759"/>
<dbReference type="AlphaFoldDB" id="A0A8X7YKZ3"/>
<evidence type="ECO:0000313" key="4">
    <source>
        <dbReference type="Proteomes" id="UP000886885"/>
    </source>
</evidence>
<dbReference type="InterPro" id="IPR039104">
    <property type="entry name" value="6PGL"/>
</dbReference>
<evidence type="ECO:0000313" key="3">
    <source>
        <dbReference type="EMBL" id="KAG6752641.1"/>
    </source>
</evidence>
<feature type="domain" description="Glucosamine/galactosamine-6-phosphate isomerase" evidence="2">
    <location>
        <begin position="56"/>
        <end position="124"/>
    </location>
</feature>
<dbReference type="Proteomes" id="UP000886885">
    <property type="component" value="Chromosome 12D"/>
</dbReference>
<protein>
    <recommendedName>
        <fullName evidence="2">Glucosamine/galactosamine-6-phosphate isomerase domain-containing protein</fullName>
    </recommendedName>
</protein>
<sequence>MDATNNKVVEVCLIRRRNCQCLLRNTQQVYRTSLPKKEGLSLSFCQVFLSSSLSVGSIDWSKWHVFWVDERLVPKDHPDSNDKLAFDGFLSMVPILPGNAYAINDALSAEGAADDCETCLKHLVHTGVIEKSPHLWCVVRGAGKADVVQSAVGNGKNSEMLPVQTVSPEGEFRYGRIEWKIMRERVKKEVMLVGANDLHVGRVQRAFISSEVLFFVSNDK</sequence>
<evidence type="ECO:0000259" key="2">
    <source>
        <dbReference type="Pfam" id="PF01182"/>
    </source>
</evidence>
<accession>A0A8X7YKZ3</accession>
<reference evidence="3" key="1">
    <citation type="journal article" date="2020" name="bioRxiv">
        <title>Hybrid origin of Populus tomentosa Carr. identified through genome sequencing and phylogenomic analysis.</title>
        <authorList>
            <person name="An X."/>
            <person name="Gao K."/>
            <person name="Chen Z."/>
            <person name="Li J."/>
            <person name="Yang X."/>
            <person name="Yang X."/>
            <person name="Zhou J."/>
            <person name="Guo T."/>
            <person name="Zhao T."/>
            <person name="Huang S."/>
            <person name="Miao D."/>
            <person name="Khan W.U."/>
            <person name="Rao P."/>
            <person name="Ye M."/>
            <person name="Lei B."/>
            <person name="Liao W."/>
            <person name="Wang J."/>
            <person name="Ji L."/>
            <person name="Li Y."/>
            <person name="Guo B."/>
            <person name="Mustafa N.S."/>
            <person name="Li S."/>
            <person name="Yun Q."/>
            <person name="Keller S.R."/>
            <person name="Mao J."/>
            <person name="Zhang R."/>
            <person name="Strauss S.H."/>
        </authorList>
    </citation>
    <scope>NUCLEOTIDE SEQUENCE</scope>
    <source>
        <strain evidence="3">GM15</strain>
        <tissue evidence="3">Leaf</tissue>
    </source>
</reference>
<dbReference type="Pfam" id="PF01182">
    <property type="entry name" value="Glucosamine_iso"/>
    <property type="match status" value="1"/>
</dbReference>